<dbReference type="GO" id="GO:0051536">
    <property type="term" value="F:iron-sulfur cluster binding"/>
    <property type="evidence" value="ECO:0007669"/>
    <property type="project" value="InterPro"/>
</dbReference>
<reference evidence="2 3" key="1">
    <citation type="submission" date="2019-04" db="EMBL/GenBank/DDBJ databases">
        <authorList>
            <person name="Van Vliet M D."/>
        </authorList>
    </citation>
    <scope>NUCLEOTIDE SEQUENCE [LARGE SCALE GENOMIC DNA]</scope>
    <source>
        <strain evidence="2 3">F21</strain>
    </source>
</reference>
<accession>A0A6C2USZ8</accession>
<organism evidence="2 3">
    <name type="scientific">Pontiella sulfatireligans</name>
    <dbReference type="NCBI Taxonomy" id="2750658"/>
    <lineage>
        <taxon>Bacteria</taxon>
        <taxon>Pseudomonadati</taxon>
        <taxon>Kiritimatiellota</taxon>
        <taxon>Kiritimatiellia</taxon>
        <taxon>Kiritimatiellales</taxon>
        <taxon>Pontiellaceae</taxon>
        <taxon>Pontiella</taxon>
    </lineage>
</organism>
<dbReference type="AlphaFoldDB" id="A0A6C2USZ8"/>
<feature type="domain" description="NIF system FeS cluster assembly NifU N-terminal" evidence="1">
    <location>
        <begin position="17"/>
        <end position="118"/>
    </location>
</feature>
<dbReference type="Pfam" id="PF01592">
    <property type="entry name" value="NifU_N"/>
    <property type="match status" value="1"/>
</dbReference>
<protein>
    <submittedName>
        <fullName evidence="2">Iron-sulfur cluster assembly scaffold protein IscU</fullName>
    </submittedName>
</protein>
<evidence type="ECO:0000313" key="2">
    <source>
        <dbReference type="EMBL" id="VGO22381.1"/>
    </source>
</evidence>
<dbReference type="SUPFAM" id="SSF82649">
    <property type="entry name" value="SufE/NifU"/>
    <property type="match status" value="1"/>
</dbReference>
<keyword evidence="3" id="KW-1185">Reference proteome</keyword>
<gene>
    <name evidence="2" type="primary">iscU_3</name>
    <name evidence="2" type="ORF">SCARR_04464</name>
</gene>
<evidence type="ECO:0000259" key="1">
    <source>
        <dbReference type="Pfam" id="PF01592"/>
    </source>
</evidence>
<dbReference type="GO" id="GO:0005506">
    <property type="term" value="F:iron ion binding"/>
    <property type="evidence" value="ECO:0007669"/>
    <property type="project" value="InterPro"/>
</dbReference>
<evidence type="ECO:0000313" key="3">
    <source>
        <dbReference type="Proteomes" id="UP000346198"/>
    </source>
</evidence>
<dbReference type="Gene3D" id="3.90.1010.10">
    <property type="match status" value="1"/>
</dbReference>
<proteinExistence type="predicted"/>
<name>A0A6C2USZ8_9BACT</name>
<dbReference type="GO" id="GO:0016226">
    <property type="term" value="P:iron-sulfur cluster assembly"/>
    <property type="evidence" value="ECO:0007669"/>
    <property type="project" value="InterPro"/>
</dbReference>
<dbReference type="InterPro" id="IPR002871">
    <property type="entry name" value="NIF_FeS_clus_asmbl_NifU_N"/>
</dbReference>
<dbReference type="EMBL" id="CAAHFH010000002">
    <property type="protein sequence ID" value="VGO22381.1"/>
    <property type="molecule type" value="Genomic_DNA"/>
</dbReference>
<dbReference type="RefSeq" id="WP_136063764.1">
    <property type="nucleotide sequence ID" value="NZ_CAAHFH010000002.1"/>
</dbReference>
<dbReference type="Proteomes" id="UP000346198">
    <property type="component" value="Unassembled WGS sequence"/>
</dbReference>
<sequence length="135" mass="15038">MFNDAMKAIESRAKRFGPMRDANAYAKVRGACNDTAEIWLRIDGGKIRKGSFMTDGCGYSKHCCNKAIELAEGMRPEEAEAMTQAQVLEASGPIPEDHQHCALLAADTIKLAIAHFYNPPEKQTLSQWLKRILKK</sequence>